<comment type="subcellular location">
    <subcellularLocation>
        <location evidence="1">Nucleus</location>
    </subcellularLocation>
</comment>
<dbReference type="PANTHER" id="PTHR12321:SF60">
    <property type="entry name" value="PHD FINGER PROTEIN ALFIN-LIKE 6"/>
    <property type="match status" value="1"/>
</dbReference>
<comment type="caution">
    <text evidence="4">The sequence shown here is derived from an EMBL/GenBank/DDBJ whole genome shotgun (WGS) entry which is preliminary data.</text>
</comment>
<keyword evidence="1" id="KW-0156">Chromatin regulator</keyword>
<dbReference type="GO" id="GO:0003712">
    <property type="term" value="F:transcription coregulator activity"/>
    <property type="evidence" value="ECO:0007669"/>
    <property type="project" value="TreeGrafter"/>
</dbReference>
<dbReference type="EMBL" id="RDQH01000336">
    <property type="protein sequence ID" value="RXH87534.1"/>
    <property type="molecule type" value="Genomic_DNA"/>
</dbReference>
<dbReference type="Proteomes" id="UP000290289">
    <property type="component" value="Chromosome 10"/>
</dbReference>
<dbReference type="GO" id="GO:0042393">
    <property type="term" value="F:histone binding"/>
    <property type="evidence" value="ECO:0007669"/>
    <property type="project" value="UniProtKB-UniRule"/>
</dbReference>
<evidence type="ECO:0000256" key="2">
    <source>
        <dbReference type="SAM" id="MobiDB-lite"/>
    </source>
</evidence>
<feature type="compositionally biased region" description="Polar residues" evidence="2">
    <location>
        <begin position="45"/>
        <end position="55"/>
    </location>
</feature>
<keyword evidence="1" id="KW-0539">Nucleus</keyword>
<evidence type="ECO:0000313" key="5">
    <source>
        <dbReference type="Proteomes" id="UP000290289"/>
    </source>
</evidence>
<keyword evidence="5" id="KW-1185">Reference proteome</keyword>
<evidence type="ECO:0000313" key="4">
    <source>
        <dbReference type="EMBL" id="RXH87534.1"/>
    </source>
</evidence>
<proteinExistence type="inferred from homology"/>
<protein>
    <recommendedName>
        <fullName evidence="1">PHD finger protein ALFIN-LIKE</fullName>
    </recommendedName>
</protein>
<name>A0A498IZL9_MALDO</name>
<feature type="compositionally biased region" description="Low complexity" evidence="2">
    <location>
        <begin position="28"/>
        <end position="43"/>
    </location>
</feature>
<keyword evidence="1" id="KW-0862">Zinc</keyword>
<comment type="function">
    <text evidence="1">Histone-binding component that specifically recognizes H3 tails trimethylated on 'Lys-4' (H3K4me3), which mark transcription start sites of virtually all active genes.</text>
</comment>
<evidence type="ECO:0000256" key="1">
    <source>
        <dbReference type="RuleBase" id="RU369089"/>
    </source>
</evidence>
<dbReference type="AlphaFoldDB" id="A0A498IZL9"/>
<dbReference type="InterPro" id="IPR045104">
    <property type="entry name" value="Alfin"/>
</dbReference>
<evidence type="ECO:0000259" key="3">
    <source>
        <dbReference type="Pfam" id="PF12165"/>
    </source>
</evidence>
<comment type="domain">
    <text evidence="1">The PHD-type zinc finger mediates the binding to H3K4me3.</text>
</comment>
<keyword evidence="1" id="KW-0804">Transcription</keyword>
<dbReference type="GO" id="GO:0000976">
    <property type="term" value="F:transcription cis-regulatory region binding"/>
    <property type="evidence" value="ECO:0007669"/>
    <property type="project" value="TreeGrafter"/>
</dbReference>
<dbReference type="PANTHER" id="PTHR12321">
    <property type="entry name" value="CPG BINDING PROTEIN"/>
    <property type="match status" value="1"/>
</dbReference>
<accession>A0A498IZL9</accession>
<keyword evidence="1" id="KW-0479">Metal-binding</keyword>
<sequence>MENSTATMRSICLRDMGTYMTPTASQKPSRTTTPIRATTPAARNPISSGSSTPTSHCGRRSSTAKRYAEESNACKNLSENLSLDQGTMEEVFTDFKGFRAGLIKALTTDVERFSQQCDPEKENLCLYGFPNEE</sequence>
<dbReference type="STRING" id="3750.A0A498IZL9"/>
<dbReference type="GO" id="GO:0008270">
    <property type="term" value="F:zinc ion binding"/>
    <property type="evidence" value="ECO:0007669"/>
    <property type="project" value="UniProtKB-KW"/>
</dbReference>
<reference evidence="4 5" key="1">
    <citation type="submission" date="2018-10" db="EMBL/GenBank/DDBJ databases">
        <title>A high-quality apple genome assembly.</title>
        <authorList>
            <person name="Hu J."/>
        </authorList>
    </citation>
    <scope>NUCLEOTIDE SEQUENCE [LARGE SCALE GENOMIC DNA]</scope>
    <source>
        <strain evidence="5">cv. HFTH1</strain>
        <tissue evidence="4">Young leaf</tissue>
    </source>
</reference>
<dbReference type="Pfam" id="PF12165">
    <property type="entry name" value="Alfin"/>
    <property type="match status" value="1"/>
</dbReference>
<feature type="domain" description="Alfin N-terminal" evidence="3">
    <location>
        <begin position="87"/>
        <end position="132"/>
    </location>
</feature>
<feature type="region of interest" description="Disordered" evidence="2">
    <location>
        <begin position="20"/>
        <end position="64"/>
    </location>
</feature>
<dbReference type="GO" id="GO:0006325">
    <property type="term" value="P:chromatin organization"/>
    <property type="evidence" value="ECO:0007669"/>
    <property type="project" value="UniProtKB-UniRule"/>
</dbReference>
<dbReference type="InterPro" id="IPR021998">
    <property type="entry name" value="Alfin_N"/>
</dbReference>
<dbReference type="GO" id="GO:0005634">
    <property type="term" value="C:nucleus"/>
    <property type="evidence" value="ECO:0007669"/>
    <property type="project" value="UniProtKB-SubCell"/>
</dbReference>
<keyword evidence="1" id="KW-0863">Zinc-finger</keyword>
<comment type="similarity">
    <text evidence="1">Belongs to the Alfin family.</text>
</comment>
<dbReference type="GO" id="GO:0006355">
    <property type="term" value="P:regulation of DNA-templated transcription"/>
    <property type="evidence" value="ECO:0007669"/>
    <property type="project" value="UniProtKB-UniRule"/>
</dbReference>
<comment type="subunit">
    <text evidence="1">Interacts with H3K4me3 and to a lesser extent with H3K4me2.</text>
</comment>
<gene>
    <name evidence="4" type="ORF">DVH24_034434</name>
</gene>
<organism evidence="4 5">
    <name type="scientific">Malus domestica</name>
    <name type="common">Apple</name>
    <name type="synonym">Pyrus malus</name>
    <dbReference type="NCBI Taxonomy" id="3750"/>
    <lineage>
        <taxon>Eukaryota</taxon>
        <taxon>Viridiplantae</taxon>
        <taxon>Streptophyta</taxon>
        <taxon>Embryophyta</taxon>
        <taxon>Tracheophyta</taxon>
        <taxon>Spermatophyta</taxon>
        <taxon>Magnoliopsida</taxon>
        <taxon>eudicotyledons</taxon>
        <taxon>Gunneridae</taxon>
        <taxon>Pentapetalae</taxon>
        <taxon>rosids</taxon>
        <taxon>fabids</taxon>
        <taxon>Rosales</taxon>
        <taxon>Rosaceae</taxon>
        <taxon>Amygdaloideae</taxon>
        <taxon>Maleae</taxon>
        <taxon>Malus</taxon>
    </lineage>
</organism>
<keyword evidence="1" id="KW-0805">Transcription regulation</keyword>